<dbReference type="Gene3D" id="3.40.50.2300">
    <property type="match status" value="1"/>
</dbReference>
<dbReference type="GO" id="GO:0003677">
    <property type="term" value="F:DNA binding"/>
    <property type="evidence" value="ECO:0007669"/>
    <property type="project" value="UniProtKB-KW"/>
</dbReference>
<evidence type="ECO:0000313" key="5">
    <source>
        <dbReference type="EMBL" id="SDN89817.1"/>
    </source>
</evidence>
<dbReference type="EMBL" id="FNJB01000001">
    <property type="protein sequence ID" value="SDN89817.1"/>
    <property type="molecule type" value="Genomic_DNA"/>
</dbReference>
<evidence type="ECO:0000313" key="6">
    <source>
        <dbReference type="Proteomes" id="UP000199651"/>
    </source>
</evidence>
<dbReference type="InterPro" id="IPR000792">
    <property type="entry name" value="Tscrpt_reg_LuxR_C"/>
</dbReference>
<evidence type="ECO:0000256" key="3">
    <source>
        <dbReference type="ARBA" id="ARBA00023163"/>
    </source>
</evidence>
<protein>
    <submittedName>
        <fullName evidence="5">DNA-binding response regulator, NarL/FixJ family, contains REC and HTH domains</fullName>
    </submittedName>
</protein>
<evidence type="ECO:0000259" key="4">
    <source>
        <dbReference type="PROSITE" id="PS50043"/>
    </source>
</evidence>
<dbReference type="AlphaFoldDB" id="A0A1H0F591"/>
<evidence type="ECO:0000256" key="1">
    <source>
        <dbReference type="ARBA" id="ARBA00023015"/>
    </source>
</evidence>
<dbReference type="PRINTS" id="PR00038">
    <property type="entry name" value="HTHLUXR"/>
</dbReference>
<dbReference type="InterPro" id="IPR016032">
    <property type="entry name" value="Sig_transdc_resp-reg_C-effctor"/>
</dbReference>
<feature type="domain" description="HTH luxR-type" evidence="4">
    <location>
        <begin position="139"/>
        <end position="206"/>
    </location>
</feature>
<reference evidence="6" key="1">
    <citation type="submission" date="2016-10" db="EMBL/GenBank/DDBJ databases">
        <authorList>
            <person name="Varghese N."/>
            <person name="Submissions S."/>
        </authorList>
    </citation>
    <scope>NUCLEOTIDE SEQUENCE [LARGE SCALE GENOMIC DNA]</scope>
    <source>
        <strain evidence="6">IBRC-M 10655</strain>
    </source>
</reference>
<keyword evidence="6" id="KW-1185">Reference proteome</keyword>
<dbReference type="PROSITE" id="PS50043">
    <property type="entry name" value="HTH_LUXR_2"/>
    <property type="match status" value="1"/>
</dbReference>
<dbReference type="PANTHER" id="PTHR44688">
    <property type="entry name" value="DNA-BINDING TRANSCRIPTIONAL ACTIVATOR DEVR_DOSR"/>
    <property type="match status" value="1"/>
</dbReference>
<gene>
    <name evidence="5" type="ORF">SAMN05192558_101235</name>
</gene>
<dbReference type="Pfam" id="PF00196">
    <property type="entry name" value="GerE"/>
    <property type="match status" value="1"/>
</dbReference>
<keyword evidence="1" id="KW-0805">Transcription regulation</keyword>
<dbReference type="PANTHER" id="PTHR44688:SF16">
    <property type="entry name" value="DNA-BINDING TRANSCRIPTIONAL ACTIVATOR DEVR_DOSR"/>
    <property type="match status" value="1"/>
</dbReference>
<dbReference type="GO" id="GO:0006355">
    <property type="term" value="P:regulation of DNA-templated transcription"/>
    <property type="evidence" value="ECO:0007669"/>
    <property type="project" value="InterPro"/>
</dbReference>
<dbReference type="SMART" id="SM00421">
    <property type="entry name" value="HTH_LUXR"/>
    <property type="match status" value="1"/>
</dbReference>
<organism evidence="5 6">
    <name type="scientific">Actinokineospora alba</name>
    <dbReference type="NCBI Taxonomy" id="504798"/>
    <lineage>
        <taxon>Bacteria</taxon>
        <taxon>Bacillati</taxon>
        <taxon>Actinomycetota</taxon>
        <taxon>Actinomycetes</taxon>
        <taxon>Pseudonocardiales</taxon>
        <taxon>Pseudonocardiaceae</taxon>
        <taxon>Actinokineospora</taxon>
    </lineage>
</organism>
<dbReference type="CDD" id="cd06170">
    <property type="entry name" value="LuxR_C_like"/>
    <property type="match status" value="1"/>
</dbReference>
<dbReference type="Proteomes" id="UP000199651">
    <property type="component" value="Unassembled WGS sequence"/>
</dbReference>
<accession>A0A1H0F591</accession>
<dbReference type="STRING" id="504798.SAMN05421871_103635"/>
<dbReference type="SUPFAM" id="SSF46894">
    <property type="entry name" value="C-terminal effector domain of the bipartite response regulators"/>
    <property type="match status" value="1"/>
</dbReference>
<name>A0A1H0F591_9PSEU</name>
<sequence length="208" mass="22422">MTRRIPTYVRSLDMISAAGLTATLHTCPEVAVVSAEEVDSGTVGVIAATALDDATIDLIKDVRALGCRQFVLISSVEQDMTLMHAVELGVCAVAGRAEATATRLVQLLRVAAEGEATMPANVLGRLLKHVSRLQHDVLAPQGLNVVGLSDRETEMLRLVSRGMSTREIAGELNYSERTVKNVLHGVTTRFQLRNRSHAVAYALHEGLI</sequence>
<evidence type="ECO:0000256" key="2">
    <source>
        <dbReference type="ARBA" id="ARBA00023125"/>
    </source>
</evidence>
<proteinExistence type="predicted"/>
<keyword evidence="2 5" id="KW-0238">DNA-binding</keyword>
<keyword evidence="3" id="KW-0804">Transcription</keyword>